<evidence type="ECO:0000259" key="1">
    <source>
        <dbReference type="PROSITE" id="PS51186"/>
    </source>
</evidence>
<dbReference type="PANTHER" id="PTHR47403:SF6">
    <property type="entry name" value="N-ACETYLTRANSFERASE DOMAIN-CONTAINING PROTEIN"/>
    <property type="match status" value="1"/>
</dbReference>
<dbReference type="InterPro" id="IPR016181">
    <property type="entry name" value="Acyl_CoA_acyltransferase"/>
</dbReference>
<gene>
    <name evidence="2" type="ORF">P5673_032411</name>
</gene>
<dbReference type="CDD" id="cd04301">
    <property type="entry name" value="NAT_SF"/>
    <property type="match status" value="1"/>
</dbReference>
<evidence type="ECO:0000313" key="3">
    <source>
        <dbReference type="Proteomes" id="UP001249851"/>
    </source>
</evidence>
<dbReference type="InterPro" id="IPR056483">
    <property type="entry name" value="Hisat_C"/>
</dbReference>
<dbReference type="InterPro" id="IPR000182">
    <property type="entry name" value="GNAT_dom"/>
</dbReference>
<feature type="domain" description="N-acetyltransferase" evidence="1">
    <location>
        <begin position="5"/>
        <end position="134"/>
    </location>
</feature>
<proteinExistence type="predicted"/>
<dbReference type="EMBL" id="JARQWQ010000177">
    <property type="protein sequence ID" value="KAK2547590.1"/>
    <property type="molecule type" value="Genomic_DNA"/>
</dbReference>
<name>A0AAD9PRB3_ACRCE</name>
<protein>
    <submittedName>
        <fullName evidence="2">N-acetyltransferase 16</fullName>
    </submittedName>
</protein>
<organism evidence="2 3">
    <name type="scientific">Acropora cervicornis</name>
    <name type="common">Staghorn coral</name>
    <dbReference type="NCBI Taxonomy" id="6130"/>
    <lineage>
        <taxon>Eukaryota</taxon>
        <taxon>Metazoa</taxon>
        <taxon>Cnidaria</taxon>
        <taxon>Anthozoa</taxon>
        <taxon>Hexacorallia</taxon>
        <taxon>Scleractinia</taxon>
        <taxon>Astrocoeniina</taxon>
        <taxon>Acroporidae</taxon>
        <taxon>Acropora</taxon>
    </lineage>
</organism>
<dbReference type="PROSITE" id="PS51186">
    <property type="entry name" value="GNAT"/>
    <property type="match status" value="1"/>
</dbReference>
<dbReference type="GO" id="GO:0016747">
    <property type="term" value="F:acyltransferase activity, transferring groups other than amino-acyl groups"/>
    <property type="evidence" value="ECO:0007669"/>
    <property type="project" value="InterPro"/>
</dbReference>
<dbReference type="Pfam" id="PF00583">
    <property type="entry name" value="Acetyltransf_1"/>
    <property type="match status" value="1"/>
</dbReference>
<reference evidence="2" key="2">
    <citation type="journal article" date="2023" name="Science">
        <title>Genomic signatures of disease resistance in endangered staghorn corals.</title>
        <authorList>
            <person name="Vollmer S.V."/>
            <person name="Selwyn J.D."/>
            <person name="Despard B.A."/>
            <person name="Roesel C.L."/>
        </authorList>
    </citation>
    <scope>NUCLEOTIDE SEQUENCE</scope>
    <source>
        <strain evidence="2">K2</strain>
    </source>
</reference>
<dbReference type="Gene3D" id="3.40.630.30">
    <property type="match status" value="1"/>
</dbReference>
<dbReference type="Pfam" id="PF24066">
    <property type="entry name" value="Hisat_C"/>
    <property type="match status" value="1"/>
</dbReference>
<accession>A0AAD9PRB3</accession>
<reference evidence="2" key="1">
    <citation type="journal article" date="2023" name="G3 (Bethesda)">
        <title>Whole genome assembly and annotation of the endangered Caribbean coral Acropora cervicornis.</title>
        <authorList>
            <person name="Selwyn J.D."/>
            <person name="Vollmer S.V."/>
        </authorList>
    </citation>
    <scope>NUCLEOTIDE SEQUENCE</scope>
    <source>
        <strain evidence="2">K2</strain>
    </source>
</reference>
<keyword evidence="3" id="KW-1185">Reference proteome</keyword>
<dbReference type="Proteomes" id="UP001249851">
    <property type="component" value="Unassembled WGS sequence"/>
</dbReference>
<dbReference type="AlphaFoldDB" id="A0AAD9PRB3"/>
<dbReference type="PANTHER" id="PTHR47403">
    <property type="entry name" value="LOC100145250 PROTEIN"/>
    <property type="match status" value="1"/>
</dbReference>
<dbReference type="SUPFAM" id="SSF55729">
    <property type="entry name" value="Acyl-CoA N-acyltransferases (Nat)"/>
    <property type="match status" value="1"/>
</dbReference>
<sequence>MAQNLTIRLARSTDYDQILKLSKGIYDGHDYLPPRYHTWMAMKNLHVMLAFSGNKLASLIACSIIDEGKTVVIRAGRTSPEFRGQGIYKLLQRAILDFSLKRYPIIQKWRLLTVFSPEMLDNSYENVDEQDSLTCMVLSSTKRPQSFSFNLDSLEIQSCTKEYVCNVIFQKEIEKLFPGKVIQADRFPIEPFRSNIDYLMQENDSLYFAVEKCALNGCRPRSFSLGVRSQYVKFMNWCVTIYSNDPQLYQAHLFHQFKRSCEEIKSEFSFVCSHDQKFTRGGIKLLKELLMLQSDEDIKLKKAFVYEQKLPQVPCHF</sequence>
<evidence type="ECO:0000313" key="2">
    <source>
        <dbReference type="EMBL" id="KAK2547590.1"/>
    </source>
</evidence>
<comment type="caution">
    <text evidence="2">The sequence shown here is derived from an EMBL/GenBank/DDBJ whole genome shotgun (WGS) entry which is preliminary data.</text>
</comment>